<dbReference type="CDD" id="cd00378">
    <property type="entry name" value="SHMT"/>
    <property type="match status" value="1"/>
</dbReference>
<evidence type="ECO:0000256" key="4">
    <source>
        <dbReference type="ARBA" id="ARBA00022563"/>
    </source>
</evidence>
<evidence type="ECO:0000256" key="5">
    <source>
        <dbReference type="ARBA" id="ARBA00022679"/>
    </source>
</evidence>
<evidence type="ECO:0000313" key="11">
    <source>
        <dbReference type="Proteomes" id="UP000324629"/>
    </source>
</evidence>
<dbReference type="Proteomes" id="UP000324629">
    <property type="component" value="Unassembled WGS sequence"/>
</dbReference>
<dbReference type="EMBL" id="QNGE01000005">
    <property type="protein sequence ID" value="KAA3682499.1"/>
    <property type="molecule type" value="Genomic_DNA"/>
</dbReference>
<dbReference type="InterPro" id="IPR001085">
    <property type="entry name" value="Ser_HO-MeTrfase"/>
</dbReference>
<keyword evidence="4 8" id="KW-0554">One-carbon metabolism</keyword>
<dbReference type="Pfam" id="PF00464">
    <property type="entry name" value="SHMT"/>
    <property type="match status" value="1"/>
</dbReference>
<dbReference type="PROSITE" id="PS00096">
    <property type="entry name" value="SHMT"/>
    <property type="match status" value="1"/>
</dbReference>
<gene>
    <name evidence="10" type="ORF">DEA37_0010108</name>
</gene>
<dbReference type="GO" id="GO:0004372">
    <property type="term" value="F:glycine hydroxymethyltransferase activity"/>
    <property type="evidence" value="ECO:0007669"/>
    <property type="project" value="UniProtKB-EC"/>
</dbReference>
<dbReference type="AlphaFoldDB" id="A0A5J4P487"/>
<comment type="caution">
    <text evidence="10">The sequence shown here is derived from an EMBL/GenBank/DDBJ whole genome shotgun (WGS) entry which is preliminary data.</text>
</comment>
<dbReference type="InterPro" id="IPR019798">
    <property type="entry name" value="Ser_HO-MeTrfase_PLP_BS"/>
</dbReference>
<evidence type="ECO:0000256" key="3">
    <source>
        <dbReference type="ARBA" id="ARBA00006376"/>
    </source>
</evidence>
<keyword evidence="5 8" id="KW-0808">Transferase</keyword>
<dbReference type="InterPro" id="IPR015422">
    <property type="entry name" value="PyrdxlP-dep_Trfase_small"/>
</dbReference>
<dbReference type="GO" id="GO:0008168">
    <property type="term" value="F:methyltransferase activity"/>
    <property type="evidence" value="ECO:0007669"/>
    <property type="project" value="UniProtKB-KW"/>
</dbReference>
<evidence type="ECO:0000256" key="8">
    <source>
        <dbReference type="RuleBase" id="RU000585"/>
    </source>
</evidence>
<proteinExistence type="inferred from homology"/>
<dbReference type="GO" id="GO:0030170">
    <property type="term" value="F:pyridoxal phosphate binding"/>
    <property type="evidence" value="ECO:0007669"/>
    <property type="project" value="InterPro"/>
</dbReference>
<dbReference type="InterPro" id="IPR015421">
    <property type="entry name" value="PyrdxlP-dep_Trfase_major"/>
</dbReference>
<keyword evidence="6 7" id="KW-0663">Pyridoxal phosphate</keyword>
<keyword evidence="11" id="KW-1185">Reference proteome</keyword>
<dbReference type="GO" id="GO:0019264">
    <property type="term" value="P:glycine biosynthetic process from serine"/>
    <property type="evidence" value="ECO:0007669"/>
    <property type="project" value="InterPro"/>
</dbReference>
<dbReference type="NCBIfam" id="NF000586">
    <property type="entry name" value="PRK00011.1"/>
    <property type="match status" value="1"/>
</dbReference>
<feature type="modified residue" description="N6-(pyridoxal phosphate)lysine" evidence="7">
    <location>
        <position position="270"/>
    </location>
</feature>
<dbReference type="PANTHER" id="PTHR11680:SF28">
    <property type="entry name" value="SERINE HYDROXYMETHYLTRANSFERASE, MITOCHONDRIAL"/>
    <property type="match status" value="1"/>
</dbReference>
<dbReference type="EC" id="2.1.2.1" evidence="8"/>
<dbReference type="InterPro" id="IPR049943">
    <property type="entry name" value="Ser_HO-MeTrfase-like"/>
</dbReference>
<evidence type="ECO:0000313" key="10">
    <source>
        <dbReference type="EMBL" id="KAA3682499.1"/>
    </source>
</evidence>
<comment type="similarity">
    <text evidence="3 8">Belongs to the SHMT family.</text>
</comment>
<protein>
    <recommendedName>
        <fullName evidence="8">Serine hydroxymethyltransferase</fullName>
        <ecNumber evidence="8">2.1.2.1</ecNumber>
    </recommendedName>
</protein>
<sequence length="504" mass="55091">EVIVTSAEFGLLHMGRALSYVLKVWDILSLFNPLKSASRFVSSWTGRESLKVTDPELWDLICDEKRRQSTCLELIASEYAEGYPGGRYYGGNEVIDKVEVLAQHRLLELFDLKKSGQPLEDAEWGVNVQPYSGSPANLAVYTGVLSPHERLMGLHLPDGGHLTHGFSTLTKKISATSIFFESMPYRLHPETELIDYDALERDALNFNPKLIVAGITAYPRLLDYARFRKICDSVGAILLADMSHISGLVAGRVVPSPFAFADVVSSTTHKTLRGPRAGMIFYRRKERSSPSSSSVAPHVRADQLESRINNAVFPSLQGGPHENVIAGIATMALEASSPNFAAYAQQVLRNAKAFGEALSSYGIRLVSGGTDVHFVLVDLARSSGKPGLGRGDGARVQLAADLAGITLNKNTVVGDKSAQQPSGLRLGTPALTSRGFTETDFKQVAKFLDELLDITLMAKSASQNMKTFRLALTENPKVRAQLKSLRDRVSDFASKFPMPGWDDF</sequence>
<dbReference type="PANTHER" id="PTHR11680">
    <property type="entry name" value="SERINE HYDROXYMETHYLTRANSFERASE"/>
    <property type="match status" value="1"/>
</dbReference>
<accession>A0A5J4P487</accession>
<dbReference type="SUPFAM" id="SSF53383">
    <property type="entry name" value="PLP-dependent transferases"/>
    <property type="match status" value="1"/>
</dbReference>
<evidence type="ECO:0000256" key="1">
    <source>
        <dbReference type="ARBA" id="ARBA00001933"/>
    </source>
</evidence>
<evidence type="ECO:0000256" key="7">
    <source>
        <dbReference type="PIRSR" id="PIRSR000412-50"/>
    </source>
</evidence>
<keyword evidence="10" id="KW-0489">Methyltransferase</keyword>
<evidence type="ECO:0000259" key="9">
    <source>
        <dbReference type="Pfam" id="PF00464"/>
    </source>
</evidence>
<dbReference type="InterPro" id="IPR015424">
    <property type="entry name" value="PyrdxlP-dep_Trfase"/>
</dbReference>
<evidence type="ECO:0000256" key="2">
    <source>
        <dbReference type="ARBA" id="ARBA00004777"/>
    </source>
</evidence>
<organism evidence="10 11">
    <name type="scientific">Paragonimus westermani</name>
    <dbReference type="NCBI Taxonomy" id="34504"/>
    <lineage>
        <taxon>Eukaryota</taxon>
        <taxon>Metazoa</taxon>
        <taxon>Spiralia</taxon>
        <taxon>Lophotrochozoa</taxon>
        <taxon>Platyhelminthes</taxon>
        <taxon>Trematoda</taxon>
        <taxon>Digenea</taxon>
        <taxon>Plagiorchiida</taxon>
        <taxon>Troglotremata</taxon>
        <taxon>Troglotrematidae</taxon>
        <taxon>Paragonimus</taxon>
    </lineage>
</organism>
<comment type="catalytic activity">
    <reaction evidence="8">
        <text>(6R)-5,10-methylene-5,6,7,8-tetrahydrofolate + glycine + H2O = (6S)-5,6,7,8-tetrahydrofolate + L-serine</text>
        <dbReference type="Rhea" id="RHEA:15481"/>
        <dbReference type="ChEBI" id="CHEBI:15377"/>
        <dbReference type="ChEBI" id="CHEBI:15636"/>
        <dbReference type="ChEBI" id="CHEBI:33384"/>
        <dbReference type="ChEBI" id="CHEBI:57305"/>
        <dbReference type="ChEBI" id="CHEBI:57453"/>
        <dbReference type="EC" id="2.1.2.1"/>
    </reaction>
</comment>
<dbReference type="GO" id="GO:0032259">
    <property type="term" value="P:methylation"/>
    <property type="evidence" value="ECO:0007669"/>
    <property type="project" value="UniProtKB-KW"/>
</dbReference>
<comment type="pathway">
    <text evidence="2 8">One-carbon metabolism; tetrahydrofolate interconversion.</text>
</comment>
<evidence type="ECO:0000256" key="6">
    <source>
        <dbReference type="ARBA" id="ARBA00022898"/>
    </source>
</evidence>
<dbReference type="Gene3D" id="3.90.1150.10">
    <property type="entry name" value="Aspartate Aminotransferase, domain 1"/>
    <property type="match status" value="1"/>
</dbReference>
<dbReference type="Gene3D" id="3.40.640.10">
    <property type="entry name" value="Type I PLP-dependent aspartate aminotransferase-like (Major domain)"/>
    <property type="match status" value="1"/>
</dbReference>
<feature type="domain" description="Serine hydroxymethyltransferase-like" evidence="9">
    <location>
        <begin position="51"/>
        <end position="448"/>
    </location>
</feature>
<comment type="cofactor">
    <cofactor evidence="1 7 8">
        <name>pyridoxal 5'-phosphate</name>
        <dbReference type="ChEBI" id="CHEBI:597326"/>
    </cofactor>
</comment>
<dbReference type="UniPathway" id="UPA00193"/>
<dbReference type="GO" id="GO:0035999">
    <property type="term" value="P:tetrahydrofolate interconversion"/>
    <property type="evidence" value="ECO:0007669"/>
    <property type="project" value="UniProtKB-UniPathway"/>
</dbReference>
<dbReference type="InterPro" id="IPR039429">
    <property type="entry name" value="SHMT-like_dom"/>
</dbReference>
<comment type="function">
    <text evidence="8">Interconversion of serine and glycine.</text>
</comment>
<dbReference type="PIRSF" id="PIRSF000412">
    <property type="entry name" value="SHMT"/>
    <property type="match status" value="1"/>
</dbReference>
<reference evidence="10 11" key="1">
    <citation type="journal article" date="2019" name="Gigascience">
        <title>Whole-genome sequence of the oriental lung fluke Paragonimus westermani.</title>
        <authorList>
            <person name="Oey H."/>
            <person name="Zakrzewski M."/>
            <person name="Narain K."/>
            <person name="Devi K.R."/>
            <person name="Agatsuma T."/>
            <person name="Nawaratna S."/>
            <person name="Gobert G.N."/>
            <person name="Jones M.K."/>
            <person name="Ragan M.A."/>
            <person name="McManus D.P."/>
            <person name="Krause L."/>
        </authorList>
    </citation>
    <scope>NUCLEOTIDE SEQUENCE [LARGE SCALE GENOMIC DNA]</scope>
    <source>
        <strain evidence="10 11">IND2009</strain>
    </source>
</reference>
<dbReference type="GO" id="GO:0005739">
    <property type="term" value="C:mitochondrion"/>
    <property type="evidence" value="ECO:0007669"/>
    <property type="project" value="TreeGrafter"/>
</dbReference>
<feature type="non-terminal residue" evidence="10">
    <location>
        <position position="1"/>
    </location>
</feature>
<name>A0A5J4P487_9TREM</name>